<keyword evidence="1 2" id="KW-0694">RNA-binding</keyword>
<feature type="compositionally biased region" description="Basic and acidic residues" evidence="3">
    <location>
        <begin position="27"/>
        <end position="40"/>
    </location>
</feature>
<organism evidence="5 6">
    <name type="scientific">Lachnellula willkommii</name>
    <dbReference type="NCBI Taxonomy" id="215461"/>
    <lineage>
        <taxon>Eukaryota</taxon>
        <taxon>Fungi</taxon>
        <taxon>Dikarya</taxon>
        <taxon>Ascomycota</taxon>
        <taxon>Pezizomycotina</taxon>
        <taxon>Leotiomycetes</taxon>
        <taxon>Helotiales</taxon>
        <taxon>Lachnaceae</taxon>
        <taxon>Lachnellula</taxon>
    </lineage>
</organism>
<dbReference type="EMBL" id="QGML01000597">
    <property type="protein sequence ID" value="TVY91273.1"/>
    <property type="molecule type" value="Genomic_DNA"/>
</dbReference>
<sequence>MDVDRALDEIVSERHRGGRPRGPRGGRRNDRNDYPRDGIRKVHTPSPPPSYPVALRTSSDLIAARHGTRFCEEKPLLVFAQSTREDNRNIDSEWVHDKFDDNSSRRPMRNDRRYSPERSYDAPSAKLRVENLHYELTEEDLDDLFNRIGPVIKLELLYDRSGRSDGVAYVTYDSHYDAKKAIREFDGANAKGQPIRLTAVPTGPTGGGRRNPFDSVIAPGRPLEDRISIPKGRSRSDSPIRHSDVSGPPPTNVDRYVPGQGSRSRSPAPRRRDGRRPGARRERGERRGGRGGRGENLARDGRPKKTQEELDAEMEDYWGGKENGASADAPAESIAPAVDDVEMVE</sequence>
<feature type="compositionally biased region" description="Basic and acidic residues" evidence="3">
    <location>
        <begin position="275"/>
        <end position="308"/>
    </location>
</feature>
<feature type="compositionally biased region" description="Basic residues" evidence="3">
    <location>
        <begin position="16"/>
        <end position="26"/>
    </location>
</feature>
<name>A0A559ME90_9HELO</name>
<dbReference type="Pfam" id="PF13865">
    <property type="entry name" value="FoP_duplication"/>
    <property type="match status" value="1"/>
</dbReference>
<dbReference type="SMART" id="SM00360">
    <property type="entry name" value="RRM"/>
    <property type="match status" value="1"/>
</dbReference>
<dbReference type="SMART" id="SM01218">
    <property type="entry name" value="FoP_duplication"/>
    <property type="match status" value="1"/>
</dbReference>
<reference evidence="5 6" key="1">
    <citation type="submission" date="2018-05" db="EMBL/GenBank/DDBJ databases">
        <title>Genome sequencing and assembly of the regulated plant pathogen Lachnellula willkommii and related sister species for the development of diagnostic species identification markers.</title>
        <authorList>
            <person name="Giroux E."/>
            <person name="Bilodeau G."/>
        </authorList>
    </citation>
    <scope>NUCLEOTIDE SEQUENCE [LARGE SCALE GENOMIC DNA]</scope>
    <source>
        <strain evidence="5 6">CBS 172.35</strain>
    </source>
</reference>
<evidence type="ECO:0000256" key="1">
    <source>
        <dbReference type="ARBA" id="ARBA00022884"/>
    </source>
</evidence>
<dbReference type="InterPro" id="IPR025715">
    <property type="entry name" value="FoP_C"/>
</dbReference>
<proteinExistence type="predicted"/>
<protein>
    <submittedName>
        <fullName evidence="5">THO complex subunit 4A</fullName>
    </submittedName>
</protein>
<dbReference type="Pfam" id="PF00076">
    <property type="entry name" value="RRM_1"/>
    <property type="match status" value="1"/>
</dbReference>
<evidence type="ECO:0000313" key="6">
    <source>
        <dbReference type="Proteomes" id="UP000315522"/>
    </source>
</evidence>
<dbReference type="InterPro" id="IPR051229">
    <property type="entry name" value="ALYREF_mRNA_export"/>
</dbReference>
<dbReference type="PANTHER" id="PTHR19965:SF82">
    <property type="entry name" value="THO COMPLEX SUBUNIT 4"/>
    <property type="match status" value="1"/>
</dbReference>
<evidence type="ECO:0000313" key="5">
    <source>
        <dbReference type="EMBL" id="TVY91273.1"/>
    </source>
</evidence>
<dbReference type="InterPro" id="IPR012677">
    <property type="entry name" value="Nucleotide-bd_a/b_plait_sf"/>
</dbReference>
<feature type="domain" description="RRM" evidence="4">
    <location>
        <begin position="125"/>
        <end position="202"/>
    </location>
</feature>
<dbReference type="InterPro" id="IPR035979">
    <property type="entry name" value="RBD_domain_sf"/>
</dbReference>
<dbReference type="GO" id="GO:0005634">
    <property type="term" value="C:nucleus"/>
    <property type="evidence" value="ECO:0007669"/>
    <property type="project" value="TreeGrafter"/>
</dbReference>
<dbReference type="Gene3D" id="3.30.70.330">
    <property type="match status" value="1"/>
</dbReference>
<dbReference type="SUPFAM" id="SSF54928">
    <property type="entry name" value="RNA-binding domain, RBD"/>
    <property type="match status" value="1"/>
</dbReference>
<evidence type="ECO:0000256" key="2">
    <source>
        <dbReference type="PROSITE-ProRule" id="PRU00176"/>
    </source>
</evidence>
<keyword evidence="6" id="KW-1185">Reference proteome</keyword>
<feature type="compositionally biased region" description="Basic and acidic residues" evidence="3">
    <location>
        <begin position="1"/>
        <end position="15"/>
    </location>
</feature>
<feature type="region of interest" description="Disordered" evidence="3">
    <location>
        <begin position="1"/>
        <end position="53"/>
    </location>
</feature>
<dbReference type="Proteomes" id="UP000315522">
    <property type="component" value="Unassembled WGS sequence"/>
</dbReference>
<comment type="caution">
    <text evidence="5">The sequence shown here is derived from an EMBL/GenBank/DDBJ whole genome shotgun (WGS) entry which is preliminary data.</text>
</comment>
<accession>A0A559ME90</accession>
<feature type="region of interest" description="Disordered" evidence="3">
    <location>
        <begin position="193"/>
        <end position="345"/>
    </location>
</feature>
<dbReference type="CDD" id="cd12418">
    <property type="entry name" value="RRM_Aly_REF_like"/>
    <property type="match status" value="1"/>
</dbReference>
<dbReference type="InterPro" id="IPR000504">
    <property type="entry name" value="RRM_dom"/>
</dbReference>
<dbReference type="AlphaFoldDB" id="A0A559ME90"/>
<feature type="compositionally biased region" description="Basic and acidic residues" evidence="3">
    <location>
        <begin position="222"/>
        <end position="244"/>
    </location>
</feature>
<dbReference type="GO" id="GO:0003729">
    <property type="term" value="F:mRNA binding"/>
    <property type="evidence" value="ECO:0007669"/>
    <property type="project" value="TreeGrafter"/>
</dbReference>
<dbReference type="PROSITE" id="PS50102">
    <property type="entry name" value="RRM"/>
    <property type="match status" value="1"/>
</dbReference>
<feature type="region of interest" description="Disordered" evidence="3">
    <location>
        <begin position="98"/>
        <end position="119"/>
    </location>
</feature>
<dbReference type="PANTHER" id="PTHR19965">
    <property type="entry name" value="RNA AND EXPORT FACTOR BINDING PROTEIN"/>
    <property type="match status" value="1"/>
</dbReference>
<evidence type="ECO:0000256" key="3">
    <source>
        <dbReference type="SAM" id="MobiDB-lite"/>
    </source>
</evidence>
<gene>
    <name evidence="5" type="primary">ALY1</name>
    <name evidence="5" type="ORF">LAWI1_G004533</name>
</gene>
<evidence type="ECO:0000259" key="4">
    <source>
        <dbReference type="PROSITE" id="PS50102"/>
    </source>
</evidence>